<evidence type="ECO:0000313" key="4">
    <source>
        <dbReference type="Proteomes" id="UP000800096"/>
    </source>
</evidence>
<dbReference type="InterPro" id="IPR036188">
    <property type="entry name" value="FAD/NAD-bd_sf"/>
</dbReference>
<reference evidence="3" key="1">
    <citation type="journal article" date="2020" name="Stud. Mycol.">
        <title>101 Dothideomycetes genomes: a test case for predicting lifestyles and emergence of pathogens.</title>
        <authorList>
            <person name="Haridas S."/>
            <person name="Albert R."/>
            <person name="Binder M."/>
            <person name="Bloem J."/>
            <person name="Labutti K."/>
            <person name="Salamov A."/>
            <person name="Andreopoulos B."/>
            <person name="Baker S."/>
            <person name="Barry K."/>
            <person name="Bills G."/>
            <person name="Bluhm B."/>
            <person name="Cannon C."/>
            <person name="Castanera R."/>
            <person name="Culley D."/>
            <person name="Daum C."/>
            <person name="Ezra D."/>
            <person name="Gonzalez J."/>
            <person name="Henrissat B."/>
            <person name="Kuo A."/>
            <person name="Liang C."/>
            <person name="Lipzen A."/>
            <person name="Lutzoni F."/>
            <person name="Magnuson J."/>
            <person name="Mondo S."/>
            <person name="Nolan M."/>
            <person name="Ohm R."/>
            <person name="Pangilinan J."/>
            <person name="Park H.-J."/>
            <person name="Ramirez L."/>
            <person name="Alfaro M."/>
            <person name="Sun H."/>
            <person name="Tritt A."/>
            <person name="Yoshinaga Y."/>
            <person name="Zwiers L.-H."/>
            <person name="Turgeon B."/>
            <person name="Goodwin S."/>
            <person name="Spatafora J."/>
            <person name="Crous P."/>
            <person name="Grigoriev I."/>
        </authorList>
    </citation>
    <scope>NUCLEOTIDE SEQUENCE</scope>
    <source>
        <strain evidence="3">HMLAC05119</strain>
    </source>
</reference>
<dbReference type="AlphaFoldDB" id="A0A6A5QSJ4"/>
<sequence>MGNIGNLNCDHSTNNTNYGSASGSPGTSRIQQDLSSSPHRDSYMENADETESPVIRRAVGKVPHVCLVGAGVAGLRCADVLLQHGAKVTILEGRDRVGGRLCQSNALGHLVDLGPNWIHGTDNNPILDLAKQTDTLTMNWDGRQSVFDHLGHRMSAKEAAENEEIVWSIIGKAMKYSNAESAAIPAEKSLYNFFEEQVELIFPSKDTNVAAKRKHETILQMAEMWGAFVGSPIQTQSLKFFWLEECIDGENLFVAGTYEKVLKKIAEPALKADVRFAHKVTKVISKEGEHGPRVTVEMKGKESESFDEVVMTTTLGWLKRNIAAFEPELPVRLKEGIEAIGYGNLDKVYINFPTAFWNESPSSTTIAPTSFQDPNLPNVTAKTTLLQQTSSKEPSLDSPVNPAHYPGFTHWLTPTYASPTNPSHWAQEAMNLAALPPPTAHPTLLFYIYGPTSLHVASLLNSSPPSTHTAILTQFFAPCFSRLPNYSATDPNHQPKAILTTNWASDELAGYGSYSNFQTGLENGDKDIEAMRSGMPDRGIWLAGEHTAPFVALGTVTGAWWAGESVGKRICKAWNLHSITSDDKDAPT</sequence>
<dbReference type="PANTHER" id="PTHR10742:SF414">
    <property type="entry name" value="CONTAINING AMINE OXIDASE, PUTATIVE (AFU_ORTHOLOGUE AFUA_3G12150)-RELATED"/>
    <property type="match status" value="1"/>
</dbReference>
<evidence type="ECO:0000256" key="1">
    <source>
        <dbReference type="SAM" id="MobiDB-lite"/>
    </source>
</evidence>
<dbReference type="GO" id="GO:0016491">
    <property type="term" value="F:oxidoreductase activity"/>
    <property type="evidence" value="ECO:0007669"/>
    <property type="project" value="InterPro"/>
</dbReference>
<dbReference type="GO" id="GO:0003682">
    <property type="term" value="F:chromatin binding"/>
    <property type="evidence" value="ECO:0007669"/>
    <property type="project" value="TreeGrafter"/>
</dbReference>
<dbReference type="Proteomes" id="UP000800096">
    <property type="component" value="Unassembled WGS sequence"/>
</dbReference>
<dbReference type="InterPro" id="IPR050281">
    <property type="entry name" value="Flavin_monoamine_oxidase"/>
</dbReference>
<dbReference type="EMBL" id="ML979134">
    <property type="protein sequence ID" value="KAF1918423.1"/>
    <property type="molecule type" value="Genomic_DNA"/>
</dbReference>
<dbReference type="PANTHER" id="PTHR10742">
    <property type="entry name" value="FLAVIN MONOAMINE OXIDASE"/>
    <property type="match status" value="1"/>
</dbReference>
<dbReference type="Gene3D" id="3.50.50.60">
    <property type="entry name" value="FAD/NAD(P)-binding domain"/>
    <property type="match status" value="1"/>
</dbReference>
<dbReference type="InterPro" id="IPR002937">
    <property type="entry name" value="Amino_oxidase"/>
</dbReference>
<dbReference type="SUPFAM" id="SSF51905">
    <property type="entry name" value="FAD/NAD(P)-binding domain"/>
    <property type="match status" value="1"/>
</dbReference>
<protein>
    <recommendedName>
        <fullName evidence="2">Amine oxidase domain-containing protein</fullName>
    </recommendedName>
</protein>
<dbReference type="OrthoDB" id="5046242at2759"/>
<evidence type="ECO:0000259" key="2">
    <source>
        <dbReference type="Pfam" id="PF01593"/>
    </source>
</evidence>
<dbReference type="Pfam" id="PF01593">
    <property type="entry name" value="Amino_oxidase"/>
    <property type="match status" value="1"/>
</dbReference>
<feature type="domain" description="Amine oxidase" evidence="2">
    <location>
        <begin position="72"/>
        <end position="566"/>
    </location>
</feature>
<organism evidence="3 4">
    <name type="scientific">Ampelomyces quisqualis</name>
    <name type="common">Powdery mildew agent</name>
    <dbReference type="NCBI Taxonomy" id="50730"/>
    <lineage>
        <taxon>Eukaryota</taxon>
        <taxon>Fungi</taxon>
        <taxon>Dikarya</taxon>
        <taxon>Ascomycota</taxon>
        <taxon>Pezizomycotina</taxon>
        <taxon>Dothideomycetes</taxon>
        <taxon>Pleosporomycetidae</taxon>
        <taxon>Pleosporales</taxon>
        <taxon>Pleosporineae</taxon>
        <taxon>Phaeosphaeriaceae</taxon>
        <taxon>Ampelomyces</taxon>
    </lineage>
</organism>
<dbReference type="GO" id="GO:0050660">
    <property type="term" value="F:flavin adenine dinucleotide binding"/>
    <property type="evidence" value="ECO:0007669"/>
    <property type="project" value="TreeGrafter"/>
</dbReference>
<gene>
    <name evidence="3" type="ORF">BDU57DRAFT_198496</name>
</gene>
<evidence type="ECO:0000313" key="3">
    <source>
        <dbReference type="EMBL" id="KAF1918423.1"/>
    </source>
</evidence>
<proteinExistence type="predicted"/>
<accession>A0A6A5QSJ4</accession>
<dbReference type="PRINTS" id="PR00419">
    <property type="entry name" value="ADXRDTASE"/>
</dbReference>
<keyword evidence="4" id="KW-1185">Reference proteome</keyword>
<feature type="compositionally biased region" description="Polar residues" evidence="1">
    <location>
        <begin position="1"/>
        <end position="37"/>
    </location>
</feature>
<feature type="region of interest" description="Disordered" evidence="1">
    <location>
        <begin position="1"/>
        <end position="50"/>
    </location>
</feature>
<dbReference type="GO" id="GO:0006338">
    <property type="term" value="P:chromatin remodeling"/>
    <property type="evidence" value="ECO:0007669"/>
    <property type="project" value="TreeGrafter"/>
</dbReference>
<dbReference type="SUPFAM" id="SSF54373">
    <property type="entry name" value="FAD-linked reductases, C-terminal domain"/>
    <property type="match status" value="1"/>
</dbReference>
<name>A0A6A5QSJ4_AMPQU</name>
<dbReference type="Gene3D" id="3.90.660.10">
    <property type="match status" value="1"/>
</dbReference>